<dbReference type="InterPro" id="IPR024524">
    <property type="entry name" value="DUF3800"/>
</dbReference>
<accession>A0A2H0XBK2</accession>
<evidence type="ECO:0008006" key="3">
    <source>
        <dbReference type="Google" id="ProtNLM"/>
    </source>
</evidence>
<dbReference type="EMBL" id="PEYU01000058">
    <property type="protein sequence ID" value="PIS22314.1"/>
    <property type="molecule type" value="Genomic_DNA"/>
</dbReference>
<gene>
    <name evidence="1" type="ORF">COT50_02515</name>
</gene>
<evidence type="ECO:0000313" key="2">
    <source>
        <dbReference type="Proteomes" id="UP000231252"/>
    </source>
</evidence>
<sequence>MNTQMTSFIDESGVGDLTDHKYKNFVLTSVTVNNSELNTIYGYFSLIKKKYGLSDAAPFHSYDLLENPSSRFSSARAKSFIKSMCEFIELVPMNIVAIHTNKIVFRKQFKIKETDLKGSKENKEKRGLIYYLSALNQLQLFTKYLKSEDGVGYIHADSRTYQDRDLLDAFLRIKQKNIRGGLPSAYYDLAKRSLVSITFADKGALSNGIQLADFTSFVVFAYLERKISFYKDVGLSQAWGKLRGRIKLYKLNDSFGVSNIRNYL</sequence>
<proteinExistence type="predicted"/>
<dbReference type="AlphaFoldDB" id="A0A2H0XBK2"/>
<dbReference type="Proteomes" id="UP000231252">
    <property type="component" value="Unassembled WGS sequence"/>
</dbReference>
<dbReference type="Pfam" id="PF12686">
    <property type="entry name" value="DUF3800"/>
    <property type="match status" value="1"/>
</dbReference>
<evidence type="ECO:0000313" key="1">
    <source>
        <dbReference type="EMBL" id="PIS22314.1"/>
    </source>
</evidence>
<name>A0A2H0XBK2_UNCKA</name>
<organism evidence="1 2">
    <name type="scientific">candidate division WWE3 bacterium CG08_land_8_20_14_0_20_41_10</name>
    <dbReference type="NCBI Taxonomy" id="1975085"/>
    <lineage>
        <taxon>Bacteria</taxon>
        <taxon>Katanobacteria</taxon>
    </lineage>
</organism>
<comment type="caution">
    <text evidence="1">The sequence shown here is derived from an EMBL/GenBank/DDBJ whole genome shotgun (WGS) entry which is preliminary data.</text>
</comment>
<protein>
    <recommendedName>
        <fullName evidence="3">DUF3800 domain-containing protein</fullName>
    </recommendedName>
</protein>
<reference evidence="2" key="1">
    <citation type="submission" date="2017-09" db="EMBL/GenBank/DDBJ databases">
        <title>Depth-based differentiation of microbial function through sediment-hosted aquifers and enrichment of novel symbionts in the deep terrestrial subsurface.</title>
        <authorList>
            <person name="Probst A.J."/>
            <person name="Ladd B."/>
            <person name="Jarett J.K."/>
            <person name="Geller-Mcgrath D.E."/>
            <person name="Sieber C.M.K."/>
            <person name="Emerson J.B."/>
            <person name="Anantharaman K."/>
            <person name="Thomas B.C."/>
            <person name="Malmstrom R."/>
            <person name="Stieglmeier M."/>
            <person name="Klingl A."/>
            <person name="Woyke T."/>
            <person name="Ryan C.M."/>
            <person name="Banfield J.F."/>
        </authorList>
    </citation>
    <scope>NUCLEOTIDE SEQUENCE [LARGE SCALE GENOMIC DNA]</scope>
</reference>